<gene>
    <name evidence="2" type="ORF">HJC23_007450</name>
</gene>
<accession>A0ABD3QHU8</accession>
<proteinExistence type="predicted"/>
<dbReference type="AlphaFoldDB" id="A0ABD3QHU8"/>
<feature type="region of interest" description="Disordered" evidence="1">
    <location>
        <begin position="1"/>
        <end position="22"/>
    </location>
</feature>
<protein>
    <submittedName>
        <fullName evidence="2">Uncharacterized protein</fullName>
    </submittedName>
</protein>
<dbReference type="Proteomes" id="UP001516023">
    <property type="component" value="Unassembled WGS sequence"/>
</dbReference>
<reference evidence="2 3" key="1">
    <citation type="journal article" date="2020" name="G3 (Bethesda)">
        <title>Improved Reference Genome for Cyclotella cryptica CCMP332, a Model for Cell Wall Morphogenesis, Salinity Adaptation, and Lipid Production in Diatoms (Bacillariophyta).</title>
        <authorList>
            <person name="Roberts W.R."/>
            <person name="Downey K.M."/>
            <person name="Ruck E.C."/>
            <person name="Traller J.C."/>
            <person name="Alverson A.J."/>
        </authorList>
    </citation>
    <scope>NUCLEOTIDE SEQUENCE [LARGE SCALE GENOMIC DNA]</scope>
    <source>
        <strain evidence="2 3">CCMP332</strain>
    </source>
</reference>
<keyword evidence="3" id="KW-1185">Reference proteome</keyword>
<evidence type="ECO:0000256" key="1">
    <source>
        <dbReference type="SAM" id="MobiDB-lite"/>
    </source>
</evidence>
<name>A0ABD3QHU8_9STRA</name>
<organism evidence="2 3">
    <name type="scientific">Cyclotella cryptica</name>
    <dbReference type="NCBI Taxonomy" id="29204"/>
    <lineage>
        <taxon>Eukaryota</taxon>
        <taxon>Sar</taxon>
        <taxon>Stramenopiles</taxon>
        <taxon>Ochrophyta</taxon>
        <taxon>Bacillariophyta</taxon>
        <taxon>Coscinodiscophyceae</taxon>
        <taxon>Thalassiosirophycidae</taxon>
        <taxon>Stephanodiscales</taxon>
        <taxon>Stephanodiscaceae</taxon>
        <taxon>Cyclotella</taxon>
    </lineage>
</organism>
<evidence type="ECO:0000313" key="3">
    <source>
        <dbReference type="Proteomes" id="UP001516023"/>
    </source>
</evidence>
<sequence length="70" mass="7545">MQLTLTAENDLPAIGANDDTPHGRVNAEAINVGGGEKEAFVSKIEAVQFTRLGGPRSRSISMMMRMPKDD</sequence>
<evidence type="ECO:0000313" key="2">
    <source>
        <dbReference type="EMBL" id="KAL3799977.1"/>
    </source>
</evidence>
<dbReference type="EMBL" id="JABMIG020000035">
    <property type="protein sequence ID" value="KAL3799977.1"/>
    <property type="molecule type" value="Genomic_DNA"/>
</dbReference>
<comment type="caution">
    <text evidence="2">The sequence shown here is derived from an EMBL/GenBank/DDBJ whole genome shotgun (WGS) entry which is preliminary data.</text>
</comment>